<dbReference type="AlphaFoldDB" id="K1SJD3"/>
<feature type="transmembrane region" description="Helical" evidence="1">
    <location>
        <begin position="166"/>
        <end position="191"/>
    </location>
</feature>
<evidence type="ECO:0000313" key="2">
    <source>
        <dbReference type="EMBL" id="EKC57668.1"/>
    </source>
</evidence>
<organism evidence="2">
    <name type="scientific">human gut metagenome</name>
    <dbReference type="NCBI Taxonomy" id="408170"/>
    <lineage>
        <taxon>unclassified sequences</taxon>
        <taxon>metagenomes</taxon>
        <taxon>organismal metagenomes</taxon>
    </lineage>
</organism>
<keyword evidence="1" id="KW-1133">Transmembrane helix</keyword>
<keyword evidence="1" id="KW-0472">Membrane</keyword>
<protein>
    <submittedName>
        <fullName evidence="2">Uncharacterized protein</fullName>
    </submittedName>
</protein>
<feature type="transmembrane region" description="Helical" evidence="1">
    <location>
        <begin position="117"/>
        <end position="137"/>
    </location>
</feature>
<gene>
    <name evidence="2" type="ORF">LEA_14251</name>
</gene>
<proteinExistence type="predicted"/>
<dbReference type="EMBL" id="AJWY01009676">
    <property type="protein sequence ID" value="EKC57668.1"/>
    <property type="molecule type" value="Genomic_DNA"/>
</dbReference>
<name>K1SJD3_9ZZZZ</name>
<reference evidence="2" key="1">
    <citation type="journal article" date="2013" name="Environ. Microbiol.">
        <title>Microbiota from the distal guts of lean and obese adolescents exhibit partial functional redundancy besides clear differences in community structure.</title>
        <authorList>
            <person name="Ferrer M."/>
            <person name="Ruiz A."/>
            <person name="Lanza F."/>
            <person name="Haange S.B."/>
            <person name="Oberbach A."/>
            <person name="Till H."/>
            <person name="Bargiela R."/>
            <person name="Campoy C."/>
            <person name="Segura M.T."/>
            <person name="Richter M."/>
            <person name="von Bergen M."/>
            <person name="Seifert J."/>
            <person name="Suarez A."/>
        </authorList>
    </citation>
    <scope>NUCLEOTIDE SEQUENCE</scope>
</reference>
<comment type="caution">
    <text evidence="2">The sequence shown here is derived from an EMBL/GenBank/DDBJ whole genome shotgun (WGS) entry which is preliminary data.</text>
</comment>
<sequence length="195" mass="21349">MNSSPTFPVETADGVEVTGRAAALYNKSVYEQYAGELTDEAVAHVLDDFVDLRDAHGEHSFNWPVIFDNFSIFRAADQADRERSEYGYISVADAGVLSFHSPLVFSFDYTWQTAFNILFNSNVVFAIFLLIVLAPVFSEEYSSGAANVILSTRYGKSKVIQAKFTAAFLIAAISAVIFCVVILLACGAYFAGFEG</sequence>
<keyword evidence="1" id="KW-0812">Transmembrane</keyword>
<evidence type="ECO:0000256" key="1">
    <source>
        <dbReference type="SAM" id="Phobius"/>
    </source>
</evidence>
<accession>K1SJD3</accession>